<dbReference type="Proteomes" id="UP000305654">
    <property type="component" value="Unassembled WGS sequence"/>
</dbReference>
<sequence>MERQRIADRAHLGRDHPVAVPVRRIGILEQTVYARDRDQHRDHGFGRIAPGQRGAHDIIRYGVLQNAFRPLDRAACRARFGIQGTTIGYVGRLVEEKGLDDLLDAMAPMRSKPSLALLGQGQIGAALLDRARILGLASRVGVHRWGNPGDVACFVNAIDLSVLLIRTSGCVRKQFGRAIIESQTCGTTLVGSTCGAIPDVVGDGGWVVPERSPGVLADCLDVLCDHPELLQDAGRAGLLQVEQRFTYERIASILTRSWKCARAERRLNAGSLDRIGTTPVPTGGRVRGRNWRAPAVEQVGQHDRQDNNAFDWPQADGASLP</sequence>
<protein>
    <submittedName>
        <fullName evidence="4">Glycosyltransferase family 4 protein</fullName>
    </submittedName>
</protein>
<dbReference type="Gene3D" id="3.40.50.2000">
    <property type="entry name" value="Glycogen Phosphorylase B"/>
    <property type="match status" value="2"/>
</dbReference>
<organism evidence="4 5">
    <name type="scientific">Lichenicoccus roseus</name>
    <dbReference type="NCBI Taxonomy" id="2683649"/>
    <lineage>
        <taxon>Bacteria</taxon>
        <taxon>Pseudomonadati</taxon>
        <taxon>Pseudomonadota</taxon>
        <taxon>Alphaproteobacteria</taxon>
        <taxon>Acetobacterales</taxon>
        <taxon>Acetobacteraceae</taxon>
        <taxon>Lichenicoccus</taxon>
    </lineage>
</organism>
<proteinExistence type="predicted"/>
<name>A0A5R9JDC7_9PROT</name>
<comment type="caution">
    <text evidence="4">The sequence shown here is derived from an EMBL/GenBank/DDBJ whole genome shotgun (WGS) entry which is preliminary data.</text>
</comment>
<feature type="region of interest" description="Disordered" evidence="3">
    <location>
        <begin position="297"/>
        <end position="321"/>
    </location>
</feature>
<dbReference type="PANTHER" id="PTHR12526:SF510">
    <property type="entry name" value="D-INOSITOL 3-PHOSPHATE GLYCOSYLTRANSFERASE"/>
    <property type="match status" value="1"/>
</dbReference>
<keyword evidence="1" id="KW-0328">Glycosyltransferase</keyword>
<keyword evidence="2 4" id="KW-0808">Transferase</keyword>
<evidence type="ECO:0000313" key="5">
    <source>
        <dbReference type="Proteomes" id="UP000305654"/>
    </source>
</evidence>
<dbReference type="Pfam" id="PF13692">
    <property type="entry name" value="Glyco_trans_1_4"/>
    <property type="match status" value="1"/>
</dbReference>
<accession>A0A5R9JDC7</accession>
<dbReference type="SUPFAM" id="SSF53756">
    <property type="entry name" value="UDP-Glycosyltransferase/glycogen phosphorylase"/>
    <property type="match status" value="1"/>
</dbReference>
<dbReference type="PANTHER" id="PTHR12526">
    <property type="entry name" value="GLYCOSYLTRANSFERASE"/>
    <property type="match status" value="1"/>
</dbReference>
<gene>
    <name evidence="4" type="ORF">FE263_05090</name>
</gene>
<dbReference type="GO" id="GO:0016757">
    <property type="term" value="F:glycosyltransferase activity"/>
    <property type="evidence" value="ECO:0007669"/>
    <property type="project" value="UniProtKB-KW"/>
</dbReference>
<evidence type="ECO:0000313" key="4">
    <source>
        <dbReference type="EMBL" id="TLU74547.1"/>
    </source>
</evidence>
<evidence type="ECO:0000256" key="1">
    <source>
        <dbReference type="ARBA" id="ARBA00022676"/>
    </source>
</evidence>
<keyword evidence="5" id="KW-1185">Reference proteome</keyword>
<reference evidence="4 5" key="1">
    <citation type="submission" date="2019-05" db="EMBL/GenBank/DDBJ databases">
        <authorList>
            <person name="Pankratov T."/>
            <person name="Grouzdev D."/>
        </authorList>
    </citation>
    <scope>NUCLEOTIDE SEQUENCE [LARGE SCALE GENOMIC DNA]</scope>
    <source>
        <strain evidence="4 5">KEBCLARHB70R</strain>
    </source>
</reference>
<dbReference type="AlphaFoldDB" id="A0A5R9JDC7"/>
<dbReference type="OrthoDB" id="503550at2"/>
<evidence type="ECO:0000256" key="3">
    <source>
        <dbReference type="SAM" id="MobiDB-lite"/>
    </source>
</evidence>
<dbReference type="EMBL" id="VCDI01000001">
    <property type="protein sequence ID" value="TLU74547.1"/>
    <property type="molecule type" value="Genomic_DNA"/>
</dbReference>
<dbReference type="CDD" id="cd03801">
    <property type="entry name" value="GT4_PimA-like"/>
    <property type="match status" value="1"/>
</dbReference>
<evidence type="ECO:0000256" key="2">
    <source>
        <dbReference type="ARBA" id="ARBA00022679"/>
    </source>
</evidence>